<dbReference type="AlphaFoldDB" id="A0A7J5YGI5"/>
<protein>
    <recommendedName>
        <fullName evidence="4">Secreted protein</fullName>
    </recommendedName>
</protein>
<evidence type="ECO:0000313" key="2">
    <source>
        <dbReference type="EMBL" id="KAF3848500.1"/>
    </source>
</evidence>
<proteinExistence type="predicted"/>
<dbReference type="EMBL" id="JAAKFY010000012">
    <property type="protein sequence ID" value="KAF3848500.1"/>
    <property type="molecule type" value="Genomic_DNA"/>
</dbReference>
<organism evidence="2 3">
    <name type="scientific">Dissostichus mawsoni</name>
    <name type="common">Antarctic cod</name>
    <dbReference type="NCBI Taxonomy" id="36200"/>
    <lineage>
        <taxon>Eukaryota</taxon>
        <taxon>Metazoa</taxon>
        <taxon>Chordata</taxon>
        <taxon>Craniata</taxon>
        <taxon>Vertebrata</taxon>
        <taxon>Euteleostomi</taxon>
        <taxon>Actinopterygii</taxon>
        <taxon>Neopterygii</taxon>
        <taxon>Teleostei</taxon>
        <taxon>Neoteleostei</taxon>
        <taxon>Acanthomorphata</taxon>
        <taxon>Eupercaria</taxon>
        <taxon>Perciformes</taxon>
        <taxon>Notothenioidei</taxon>
        <taxon>Nototheniidae</taxon>
        <taxon>Dissostichus</taxon>
    </lineage>
</organism>
<name>A0A7J5YGI5_DISMA</name>
<gene>
    <name evidence="2" type="ORF">F7725_014997</name>
</gene>
<evidence type="ECO:0000313" key="3">
    <source>
        <dbReference type="Proteomes" id="UP000518266"/>
    </source>
</evidence>
<sequence length="95" mass="10408">MIPLLLLCSLSLSFAQALPLSPRTGRCIFGGGVLSYVGDTSDLRVEEEEQLNTLRVSNIRGLLSGDLSLFSEKFSSDKPNRSSWISFSFFSLQGC</sequence>
<feature type="signal peptide" evidence="1">
    <location>
        <begin position="1"/>
        <end position="17"/>
    </location>
</feature>
<feature type="chain" id="PRO_5029676596" description="Secreted protein" evidence="1">
    <location>
        <begin position="18"/>
        <end position="95"/>
    </location>
</feature>
<accession>A0A7J5YGI5</accession>
<keyword evidence="3" id="KW-1185">Reference proteome</keyword>
<reference evidence="2 3" key="1">
    <citation type="submission" date="2020-03" db="EMBL/GenBank/DDBJ databases">
        <title>Dissostichus mawsoni Genome sequencing and assembly.</title>
        <authorList>
            <person name="Park H."/>
        </authorList>
    </citation>
    <scope>NUCLEOTIDE SEQUENCE [LARGE SCALE GENOMIC DNA]</scope>
    <source>
        <strain evidence="2">DM0001</strain>
        <tissue evidence="2">Muscle</tissue>
    </source>
</reference>
<comment type="caution">
    <text evidence="2">The sequence shown here is derived from an EMBL/GenBank/DDBJ whole genome shotgun (WGS) entry which is preliminary data.</text>
</comment>
<keyword evidence="1" id="KW-0732">Signal</keyword>
<evidence type="ECO:0008006" key="4">
    <source>
        <dbReference type="Google" id="ProtNLM"/>
    </source>
</evidence>
<evidence type="ECO:0000256" key="1">
    <source>
        <dbReference type="SAM" id="SignalP"/>
    </source>
</evidence>
<dbReference type="Proteomes" id="UP000518266">
    <property type="component" value="Unassembled WGS sequence"/>
</dbReference>